<dbReference type="Proteomes" id="UP000757435">
    <property type="component" value="Unassembled WGS sequence"/>
</dbReference>
<dbReference type="InterPro" id="IPR041147">
    <property type="entry name" value="GH38_C"/>
</dbReference>
<dbReference type="Gene3D" id="1.20.1270.50">
    <property type="entry name" value="Glycoside hydrolase family 38, central domain"/>
    <property type="match status" value="1"/>
</dbReference>
<dbReference type="Gene3D" id="2.60.40.1180">
    <property type="entry name" value="Golgi alpha-mannosidase II"/>
    <property type="match status" value="1"/>
</dbReference>
<dbReference type="GO" id="GO:0046872">
    <property type="term" value="F:metal ion binding"/>
    <property type="evidence" value="ECO:0007669"/>
    <property type="project" value="UniProtKB-KW"/>
</dbReference>
<dbReference type="AlphaFoldDB" id="A0A951ULM3"/>
<organism evidence="6 7">
    <name type="scientific">Drouetiella hepatica Uher 2000/2452</name>
    <dbReference type="NCBI Taxonomy" id="904376"/>
    <lineage>
        <taxon>Bacteria</taxon>
        <taxon>Bacillati</taxon>
        <taxon>Cyanobacteriota</taxon>
        <taxon>Cyanophyceae</taxon>
        <taxon>Oculatellales</taxon>
        <taxon>Oculatellaceae</taxon>
        <taxon>Drouetiella</taxon>
    </lineage>
</organism>
<dbReference type="Pfam" id="PF17677">
    <property type="entry name" value="Glyco_hydro38C2"/>
    <property type="match status" value="1"/>
</dbReference>
<dbReference type="GO" id="GO:0030246">
    <property type="term" value="F:carbohydrate binding"/>
    <property type="evidence" value="ECO:0007669"/>
    <property type="project" value="InterPro"/>
</dbReference>
<dbReference type="CDD" id="cd10789">
    <property type="entry name" value="GH38N_AMII_ER_cytosolic"/>
    <property type="match status" value="1"/>
</dbReference>
<protein>
    <submittedName>
        <fullName evidence="6">Alpha-mannosidase</fullName>
    </submittedName>
</protein>
<dbReference type="SUPFAM" id="SSF88688">
    <property type="entry name" value="Families 57/38 glycoside transferase middle domain"/>
    <property type="match status" value="1"/>
</dbReference>
<dbReference type="InterPro" id="IPR011013">
    <property type="entry name" value="Gal_mutarotase_sf_dom"/>
</dbReference>
<proteinExistence type="inferred from homology"/>
<evidence type="ECO:0000313" key="7">
    <source>
        <dbReference type="Proteomes" id="UP000757435"/>
    </source>
</evidence>
<dbReference type="GO" id="GO:0006013">
    <property type="term" value="P:mannose metabolic process"/>
    <property type="evidence" value="ECO:0007669"/>
    <property type="project" value="InterPro"/>
</dbReference>
<dbReference type="InterPro" id="IPR037094">
    <property type="entry name" value="Glyco_hydro_38_cen_sf"/>
</dbReference>
<dbReference type="PANTHER" id="PTHR46017:SF1">
    <property type="entry name" value="ALPHA-MANNOSIDASE 2C1"/>
    <property type="match status" value="1"/>
</dbReference>
<dbReference type="SUPFAM" id="SSF88713">
    <property type="entry name" value="Glycoside hydrolase/deacetylase"/>
    <property type="match status" value="1"/>
</dbReference>
<dbReference type="SMART" id="SM00872">
    <property type="entry name" value="Alpha-mann_mid"/>
    <property type="match status" value="1"/>
</dbReference>
<dbReference type="InterPro" id="IPR000602">
    <property type="entry name" value="Glyco_hydro_38_N"/>
</dbReference>
<dbReference type="GO" id="GO:0009313">
    <property type="term" value="P:oligosaccharide catabolic process"/>
    <property type="evidence" value="ECO:0007669"/>
    <property type="project" value="TreeGrafter"/>
</dbReference>
<dbReference type="FunFam" id="1.20.1270.50:FF:000004">
    <property type="entry name" value="alpha-mannosidase 2C1 isoform X1"/>
    <property type="match status" value="1"/>
</dbReference>
<dbReference type="InterPro" id="IPR015341">
    <property type="entry name" value="Glyco_hydro_38_cen"/>
</dbReference>
<feature type="domain" description="Glycoside hydrolase family 38 central" evidence="5">
    <location>
        <begin position="533"/>
        <end position="611"/>
    </location>
</feature>
<comment type="similarity">
    <text evidence="1">Belongs to the glycosyl hydrolase 38 family.</text>
</comment>
<dbReference type="GO" id="GO:0004559">
    <property type="term" value="F:alpha-mannosidase activity"/>
    <property type="evidence" value="ECO:0007669"/>
    <property type="project" value="InterPro"/>
</dbReference>
<dbReference type="InterPro" id="IPR011682">
    <property type="entry name" value="Glyco_hydro_38_C"/>
</dbReference>
<dbReference type="InterPro" id="IPR028995">
    <property type="entry name" value="Glyco_hydro_57/38_cen_sf"/>
</dbReference>
<gene>
    <name evidence="6" type="ORF">KME15_06230</name>
</gene>
<evidence type="ECO:0000256" key="2">
    <source>
        <dbReference type="ARBA" id="ARBA00022723"/>
    </source>
</evidence>
<accession>A0A951ULM3</accession>
<dbReference type="InterPro" id="IPR027291">
    <property type="entry name" value="Glyco_hydro_38_N_sf"/>
</dbReference>
<dbReference type="Pfam" id="PF09261">
    <property type="entry name" value="Alpha-mann_mid"/>
    <property type="match status" value="1"/>
</dbReference>
<comment type="caution">
    <text evidence="6">The sequence shown here is derived from an EMBL/GenBank/DDBJ whole genome shotgun (WGS) entry which is preliminary data.</text>
</comment>
<evidence type="ECO:0000256" key="4">
    <source>
        <dbReference type="ARBA" id="ARBA00023295"/>
    </source>
</evidence>
<dbReference type="Gene3D" id="3.20.110.10">
    <property type="entry name" value="Glycoside hydrolase 38, N terminal domain"/>
    <property type="match status" value="1"/>
</dbReference>
<reference evidence="6" key="1">
    <citation type="submission" date="2021-05" db="EMBL/GenBank/DDBJ databases">
        <authorList>
            <person name="Pietrasiak N."/>
            <person name="Ward R."/>
            <person name="Stajich J.E."/>
            <person name="Kurbessoian T."/>
        </authorList>
    </citation>
    <scope>NUCLEOTIDE SEQUENCE</scope>
    <source>
        <strain evidence="6">UHER 2000/2452</strain>
    </source>
</reference>
<dbReference type="Pfam" id="PF01074">
    <property type="entry name" value="Glyco_hydro_38N"/>
    <property type="match status" value="1"/>
</dbReference>
<dbReference type="Gene3D" id="2.70.98.30">
    <property type="entry name" value="Golgi alpha-mannosidase II, domain 4"/>
    <property type="match status" value="1"/>
</dbReference>
<reference evidence="6" key="2">
    <citation type="journal article" date="2022" name="Microbiol. Resour. Announc.">
        <title>Metagenome Sequencing to Explore Phylogenomics of Terrestrial Cyanobacteria.</title>
        <authorList>
            <person name="Ward R.D."/>
            <person name="Stajich J.E."/>
            <person name="Johansen J.R."/>
            <person name="Huntemann M."/>
            <person name="Clum A."/>
            <person name="Foster B."/>
            <person name="Foster B."/>
            <person name="Roux S."/>
            <person name="Palaniappan K."/>
            <person name="Varghese N."/>
            <person name="Mukherjee S."/>
            <person name="Reddy T.B.K."/>
            <person name="Daum C."/>
            <person name="Copeland A."/>
            <person name="Chen I.A."/>
            <person name="Ivanova N.N."/>
            <person name="Kyrpides N.C."/>
            <person name="Shapiro N."/>
            <person name="Eloe-Fadrosh E.A."/>
            <person name="Pietrasiak N."/>
        </authorList>
    </citation>
    <scope>NUCLEOTIDE SEQUENCE</scope>
    <source>
        <strain evidence="6">UHER 2000/2452</strain>
    </source>
</reference>
<keyword evidence="4" id="KW-0326">Glycosidase</keyword>
<sequence length="1086" mass="123034">MTRSPSSDRLAEAIAKLRALTQISVQPQWRCHWGDASISQVATWQTWAKVLLNAKNQVGWAKGRQVLWLAQRVLVPHNLGGYPLQGLTLRLALTWWAESAQVYVNGKLVQEGDLFDATTRLLLSESVRHNDAFDVAIRLESPVHDNGALVKALCIYESDSYEFDSYESDSYEFADRADPPEPGFVADELAVLREFITAFAPTQLESVAQAVGKIPWSVLTVCDRISFDRALANLRQQLQPLGKLIKQRKIQLLGHAHLDMAWLWTVSETWQVAERTFRSVLNLQKDFPELTYCHTTPALYEWMEKNRPELFAAVKAQVAIGRWEVSVAPLWIEPEMNLLGGEAIVRHLLYGQRYLQQAFGQRGEIAWLPDTFGFNWQLPQFLKQGGVEYFVTQKLRWNDTTKFPHEAHWWQAPDGTKVFSLQSAPIGEGIDPVKMAQYACTWETKTSTQTCLWLTGVGDHGGGPTRDMLQLARRWGRSPFFPQLEFTTAQKFLDSTRQAAASQVTAPDIAASAGSVAQKSVAFPTWNNELYLELHRGCYTNHADQKQYNRRCEDTLYEAELFASLRTLITGAAYPKAELEAAWKKVLFNQFHDILPGSSIAPVFVEANRTWQEALDTGWNIRQEALKAIASQIQLPPPPQPQAKLIAIFNSLNWKRSEVVTLSVQQSQNERACFWQVCDLAGREVVSQPHCWRENGITHCQIFFQAEEIPAIGYRCYWLLPRSTGNPVPAVPTNGFMLENDRLRVTIDPTTGNLSGLRDKLHQRDLLSRAGNELQAFRDSGQYWDAWNIDPKYAQYPLPPAQLTQIFYEDRGAVTTRIRVVRKLGKSTFNQVYILDKGSAVLKIHTQVDWQERHVVVKATFPLNLDAAYATYEIPCGAIQRSTRPQDSAEKAKWEVSALRWADLSDTASQNSYGVSILSDCKQGYDSQPHQIRLTLLRGSEWPDPNSDRGQHQFTYAIYPHDRSWQSAQTVRQGYALNQPLRALVSELPQGTLPSTATFLDLQANNLVLTALKPSEQEPDRWILRCYEAHGEKAQVQFGNSGILFDRYLDAASVQPTNLLEEPVADDKSGTIAPWKITTFKVKRFE</sequence>
<evidence type="ECO:0000259" key="5">
    <source>
        <dbReference type="SMART" id="SM00872"/>
    </source>
</evidence>
<name>A0A951ULM3_9CYAN</name>
<dbReference type="EMBL" id="JAHHHD010000004">
    <property type="protein sequence ID" value="MBW4658252.1"/>
    <property type="molecule type" value="Genomic_DNA"/>
</dbReference>
<keyword evidence="3" id="KW-0378">Hydrolase</keyword>
<dbReference type="InterPro" id="IPR011330">
    <property type="entry name" value="Glyco_hydro/deAcase_b/a-brl"/>
</dbReference>
<evidence type="ECO:0000313" key="6">
    <source>
        <dbReference type="EMBL" id="MBW4658252.1"/>
    </source>
</evidence>
<dbReference type="SUPFAM" id="SSF74650">
    <property type="entry name" value="Galactose mutarotase-like"/>
    <property type="match status" value="1"/>
</dbReference>
<evidence type="ECO:0000256" key="1">
    <source>
        <dbReference type="ARBA" id="ARBA00009792"/>
    </source>
</evidence>
<dbReference type="InterPro" id="IPR013780">
    <property type="entry name" value="Glyco_hydro_b"/>
</dbReference>
<dbReference type="Pfam" id="PF07748">
    <property type="entry name" value="Glyco_hydro_38C"/>
    <property type="match status" value="1"/>
</dbReference>
<dbReference type="PANTHER" id="PTHR46017">
    <property type="entry name" value="ALPHA-MANNOSIDASE 2C1"/>
    <property type="match status" value="1"/>
</dbReference>
<dbReference type="Gene3D" id="2.60.40.2220">
    <property type="match status" value="1"/>
</dbReference>
<keyword evidence="2" id="KW-0479">Metal-binding</keyword>
<evidence type="ECO:0000256" key="3">
    <source>
        <dbReference type="ARBA" id="ARBA00022801"/>
    </source>
</evidence>